<sequence length="192" mass="20652">MVPRNFHALSVPIPRREDTVFPLADEDDDYSYDDEQEEYPHYTLNLGAGSECASLCPSACPTPPLRPSLKNVRLAPPLPAPAVPRSWEWQADEIAPILAEPAQPPSPVSDSSRSSESHSSPASESEEEDLTDYSFPALQHARLLQSRRHAPHPLSAVLGLRGGVLSAVRVLACVVAVAVLAGSGRWSGEASL</sequence>
<accession>A0AAD7DQV9</accession>
<reference evidence="2" key="1">
    <citation type="submission" date="2023-03" db="EMBL/GenBank/DDBJ databases">
        <title>Massive genome expansion in bonnet fungi (Mycena s.s.) driven by repeated elements and novel gene families across ecological guilds.</title>
        <authorList>
            <consortium name="Lawrence Berkeley National Laboratory"/>
            <person name="Harder C.B."/>
            <person name="Miyauchi S."/>
            <person name="Viragh M."/>
            <person name="Kuo A."/>
            <person name="Thoen E."/>
            <person name="Andreopoulos B."/>
            <person name="Lu D."/>
            <person name="Skrede I."/>
            <person name="Drula E."/>
            <person name="Henrissat B."/>
            <person name="Morin E."/>
            <person name="Kohler A."/>
            <person name="Barry K."/>
            <person name="LaButti K."/>
            <person name="Morin E."/>
            <person name="Salamov A."/>
            <person name="Lipzen A."/>
            <person name="Mereny Z."/>
            <person name="Hegedus B."/>
            <person name="Baldrian P."/>
            <person name="Stursova M."/>
            <person name="Weitz H."/>
            <person name="Taylor A."/>
            <person name="Grigoriev I.V."/>
            <person name="Nagy L.G."/>
            <person name="Martin F."/>
            <person name="Kauserud H."/>
        </authorList>
    </citation>
    <scope>NUCLEOTIDE SEQUENCE</scope>
    <source>
        <strain evidence="2">CBHHK067</strain>
    </source>
</reference>
<feature type="compositionally biased region" description="Low complexity" evidence="1">
    <location>
        <begin position="108"/>
        <end position="123"/>
    </location>
</feature>
<keyword evidence="3" id="KW-1185">Reference proteome</keyword>
<evidence type="ECO:0000256" key="1">
    <source>
        <dbReference type="SAM" id="MobiDB-lite"/>
    </source>
</evidence>
<gene>
    <name evidence="2" type="ORF">B0H17DRAFT_1329273</name>
</gene>
<comment type="caution">
    <text evidence="2">The sequence shown here is derived from an EMBL/GenBank/DDBJ whole genome shotgun (WGS) entry which is preliminary data.</text>
</comment>
<dbReference type="Proteomes" id="UP001221757">
    <property type="component" value="Unassembled WGS sequence"/>
</dbReference>
<evidence type="ECO:0000313" key="3">
    <source>
        <dbReference type="Proteomes" id="UP001221757"/>
    </source>
</evidence>
<dbReference type="AlphaFoldDB" id="A0AAD7DQV9"/>
<name>A0AAD7DQV9_MYCRO</name>
<evidence type="ECO:0000313" key="2">
    <source>
        <dbReference type="EMBL" id="KAJ7696224.1"/>
    </source>
</evidence>
<feature type="region of interest" description="Disordered" evidence="1">
    <location>
        <begin position="94"/>
        <end position="131"/>
    </location>
</feature>
<protein>
    <submittedName>
        <fullName evidence="2">Uncharacterized protein</fullName>
    </submittedName>
</protein>
<proteinExistence type="predicted"/>
<dbReference type="EMBL" id="JARKIE010000035">
    <property type="protein sequence ID" value="KAJ7696224.1"/>
    <property type="molecule type" value="Genomic_DNA"/>
</dbReference>
<organism evidence="2 3">
    <name type="scientific">Mycena rosella</name>
    <name type="common">Pink bonnet</name>
    <name type="synonym">Agaricus rosellus</name>
    <dbReference type="NCBI Taxonomy" id="1033263"/>
    <lineage>
        <taxon>Eukaryota</taxon>
        <taxon>Fungi</taxon>
        <taxon>Dikarya</taxon>
        <taxon>Basidiomycota</taxon>
        <taxon>Agaricomycotina</taxon>
        <taxon>Agaricomycetes</taxon>
        <taxon>Agaricomycetidae</taxon>
        <taxon>Agaricales</taxon>
        <taxon>Marasmiineae</taxon>
        <taxon>Mycenaceae</taxon>
        <taxon>Mycena</taxon>
    </lineage>
</organism>